<dbReference type="Proteomes" id="UP000790709">
    <property type="component" value="Unassembled WGS sequence"/>
</dbReference>
<name>A0ACB8BCR2_9AGAM</name>
<accession>A0ACB8BCR2</accession>
<sequence>MISVRQIELSRKKMLWGRLEMWRLGGWLTQTWLLIGLVHVFGSQRGPALLGFGRKRSLRTGVRPQECAALQGAFGFGSSFLSGFRWSLEVLAG</sequence>
<evidence type="ECO:0000313" key="1">
    <source>
        <dbReference type="EMBL" id="KAH7923595.1"/>
    </source>
</evidence>
<comment type="caution">
    <text evidence="1">The sequence shown here is derived from an EMBL/GenBank/DDBJ whole genome shotgun (WGS) entry which is preliminary data.</text>
</comment>
<dbReference type="EMBL" id="MU266448">
    <property type="protein sequence ID" value="KAH7923595.1"/>
    <property type="molecule type" value="Genomic_DNA"/>
</dbReference>
<keyword evidence="2" id="KW-1185">Reference proteome</keyword>
<proteinExistence type="predicted"/>
<evidence type="ECO:0000313" key="2">
    <source>
        <dbReference type="Proteomes" id="UP000790709"/>
    </source>
</evidence>
<protein>
    <submittedName>
        <fullName evidence="1">Uncharacterized protein</fullName>
    </submittedName>
</protein>
<organism evidence="1 2">
    <name type="scientific">Leucogyrophana mollusca</name>
    <dbReference type="NCBI Taxonomy" id="85980"/>
    <lineage>
        <taxon>Eukaryota</taxon>
        <taxon>Fungi</taxon>
        <taxon>Dikarya</taxon>
        <taxon>Basidiomycota</taxon>
        <taxon>Agaricomycotina</taxon>
        <taxon>Agaricomycetes</taxon>
        <taxon>Agaricomycetidae</taxon>
        <taxon>Boletales</taxon>
        <taxon>Boletales incertae sedis</taxon>
        <taxon>Leucogyrophana</taxon>
    </lineage>
</organism>
<reference evidence="1" key="1">
    <citation type="journal article" date="2021" name="New Phytol.">
        <title>Evolutionary innovations through gain and loss of genes in the ectomycorrhizal Boletales.</title>
        <authorList>
            <person name="Wu G."/>
            <person name="Miyauchi S."/>
            <person name="Morin E."/>
            <person name="Kuo A."/>
            <person name="Drula E."/>
            <person name="Varga T."/>
            <person name="Kohler A."/>
            <person name="Feng B."/>
            <person name="Cao Y."/>
            <person name="Lipzen A."/>
            <person name="Daum C."/>
            <person name="Hundley H."/>
            <person name="Pangilinan J."/>
            <person name="Johnson J."/>
            <person name="Barry K."/>
            <person name="LaButti K."/>
            <person name="Ng V."/>
            <person name="Ahrendt S."/>
            <person name="Min B."/>
            <person name="Choi I.G."/>
            <person name="Park H."/>
            <person name="Plett J.M."/>
            <person name="Magnuson J."/>
            <person name="Spatafora J.W."/>
            <person name="Nagy L.G."/>
            <person name="Henrissat B."/>
            <person name="Grigoriev I.V."/>
            <person name="Yang Z.L."/>
            <person name="Xu J."/>
            <person name="Martin F.M."/>
        </authorList>
    </citation>
    <scope>NUCLEOTIDE SEQUENCE</scope>
    <source>
        <strain evidence="1">KUC20120723A-06</strain>
    </source>
</reference>
<gene>
    <name evidence="1" type="ORF">BV22DRAFT_572286</name>
</gene>